<dbReference type="EMBL" id="JBBWWR010000012">
    <property type="protein sequence ID" value="KAK8958542.1"/>
    <property type="molecule type" value="Genomic_DNA"/>
</dbReference>
<keyword evidence="1" id="KW-0560">Oxidoreductase</keyword>
<gene>
    <name evidence="6" type="ORF">KSP40_PGU020497</name>
</gene>
<dbReference type="InterPro" id="IPR004207">
    <property type="entry name" value="Fd_thioredoxin_Rdtase_alpha"/>
</dbReference>
<proteinExistence type="inferred from homology"/>
<sequence length="157" mass="16922">MLNKMPTAASTTSASALGPSLFRRLTASLPPRAAAPPRHLAAATAASARRNFTLQVAFTTDVDSIAEEEAEAAGKIGARIRVSTSVKVYHVSKAPELDLGGMEGTIKQYIGVWKGNRISANLPFKVEFLLPVDGQEKPVKFVAHLKEDEFEYLPQSD</sequence>
<evidence type="ECO:0000313" key="6">
    <source>
        <dbReference type="EMBL" id="KAK8958542.1"/>
    </source>
</evidence>
<dbReference type="InterPro" id="IPR044166">
    <property type="entry name" value="FTRV"/>
</dbReference>
<reference evidence="6 7" key="1">
    <citation type="journal article" date="2022" name="Nat. Plants">
        <title>Genomes of leafy and leafless Platanthera orchids illuminate the evolution of mycoheterotrophy.</title>
        <authorList>
            <person name="Li M.H."/>
            <person name="Liu K.W."/>
            <person name="Li Z."/>
            <person name="Lu H.C."/>
            <person name="Ye Q.L."/>
            <person name="Zhang D."/>
            <person name="Wang J.Y."/>
            <person name="Li Y.F."/>
            <person name="Zhong Z.M."/>
            <person name="Liu X."/>
            <person name="Yu X."/>
            <person name="Liu D.K."/>
            <person name="Tu X.D."/>
            <person name="Liu B."/>
            <person name="Hao Y."/>
            <person name="Liao X.Y."/>
            <person name="Jiang Y.T."/>
            <person name="Sun W.H."/>
            <person name="Chen J."/>
            <person name="Chen Y.Q."/>
            <person name="Ai Y."/>
            <person name="Zhai J.W."/>
            <person name="Wu S.S."/>
            <person name="Zhou Z."/>
            <person name="Hsiao Y.Y."/>
            <person name="Wu W.L."/>
            <person name="Chen Y.Y."/>
            <person name="Lin Y.F."/>
            <person name="Hsu J.L."/>
            <person name="Li C.Y."/>
            <person name="Wang Z.W."/>
            <person name="Zhao X."/>
            <person name="Zhong W.Y."/>
            <person name="Ma X.K."/>
            <person name="Ma L."/>
            <person name="Huang J."/>
            <person name="Chen G.Z."/>
            <person name="Huang M.Z."/>
            <person name="Huang L."/>
            <person name="Peng D.H."/>
            <person name="Luo Y.B."/>
            <person name="Zou S.Q."/>
            <person name="Chen S.P."/>
            <person name="Lan S."/>
            <person name="Tsai W.C."/>
            <person name="Van de Peer Y."/>
            <person name="Liu Z.J."/>
        </authorList>
    </citation>
    <scope>NUCLEOTIDE SEQUENCE [LARGE SCALE GENOMIC DNA]</scope>
    <source>
        <strain evidence="6">Lor288</strain>
    </source>
</reference>
<organism evidence="6 7">
    <name type="scientific">Platanthera guangdongensis</name>
    <dbReference type="NCBI Taxonomy" id="2320717"/>
    <lineage>
        <taxon>Eukaryota</taxon>
        <taxon>Viridiplantae</taxon>
        <taxon>Streptophyta</taxon>
        <taxon>Embryophyta</taxon>
        <taxon>Tracheophyta</taxon>
        <taxon>Spermatophyta</taxon>
        <taxon>Magnoliopsida</taxon>
        <taxon>Liliopsida</taxon>
        <taxon>Asparagales</taxon>
        <taxon>Orchidaceae</taxon>
        <taxon>Orchidoideae</taxon>
        <taxon>Orchideae</taxon>
        <taxon>Orchidinae</taxon>
        <taxon>Platanthera</taxon>
    </lineage>
</organism>
<dbReference type="Proteomes" id="UP001412067">
    <property type="component" value="Unassembled WGS sequence"/>
</dbReference>
<dbReference type="PANTHER" id="PTHR46937">
    <property type="entry name" value="FERREDOXIN-THIOREDOXIN REDUCTASE, VARIABLE CHAIN"/>
    <property type="match status" value="1"/>
</dbReference>
<evidence type="ECO:0000256" key="2">
    <source>
        <dbReference type="ARBA" id="ARBA00026011"/>
    </source>
</evidence>
<comment type="subunit">
    <text evidence="2">Heterodimer of subunit A (variable subunit) and subunit B (catalytic subunit). Heterodimeric FTR forms a complex with ferredoxin and thioredoxin.</text>
</comment>
<evidence type="ECO:0000256" key="4">
    <source>
        <dbReference type="ARBA" id="ARBA00034490"/>
    </source>
</evidence>
<evidence type="ECO:0000256" key="3">
    <source>
        <dbReference type="ARBA" id="ARBA00034474"/>
    </source>
</evidence>
<name>A0ABR2M379_9ASPA</name>
<dbReference type="InterPro" id="IPR008990">
    <property type="entry name" value="Elect_transpt_acc-like_dom_sf"/>
</dbReference>
<protein>
    <recommendedName>
        <fullName evidence="5">Ferredoxin thioredoxin reductase alpha chain domain-containing protein</fullName>
    </recommendedName>
</protein>
<evidence type="ECO:0000256" key="1">
    <source>
        <dbReference type="ARBA" id="ARBA00023002"/>
    </source>
</evidence>
<dbReference type="PANTHER" id="PTHR46937:SF4">
    <property type="entry name" value="FERREDOXIN-THIOREDOXIN REDUCTASE SUBUNIT A1, CHLOROPLASTIC"/>
    <property type="match status" value="1"/>
</dbReference>
<feature type="domain" description="Ferredoxin thioredoxin reductase alpha chain" evidence="5">
    <location>
        <begin position="76"/>
        <end position="149"/>
    </location>
</feature>
<dbReference type="Pfam" id="PF02941">
    <property type="entry name" value="FeThRed_A"/>
    <property type="match status" value="1"/>
</dbReference>
<comment type="caution">
    <text evidence="6">The sequence shown here is derived from an EMBL/GenBank/DDBJ whole genome shotgun (WGS) entry which is preliminary data.</text>
</comment>
<accession>A0ABR2M379</accession>
<comment type="function">
    <text evidence="3">Variable subunit of the ferredoxin-thioredoxin reductase (FTR), which catalyzes the two-electron reduction of thioredoxins by the electrons provided by reduced ferredoxin.</text>
</comment>
<dbReference type="Gene3D" id="2.30.30.50">
    <property type="match status" value="1"/>
</dbReference>
<evidence type="ECO:0000313" key="7">
    <source>
        <dbReference type="Proteomes" id="UP001412067"/>
    </source>
</evidence>
<evidence type="ECO:0000259" key="5">
    <source>
        <dbReference type="Pfam" id="PF02941"/>
    </source>
</evidence>
<comment type="similarity">
    <text evidence="4">Belongs to the ferredoxin thioredoxin reductase alpha subunit family.</text>
</comment>
<keyword evidence="7" id="KW-1185">Reference proteome</keyword>
<dbReference type="SUPFAM" id="SSF50090">
    <property type="entry name" value="Electron transport accessory proteins"/>
    <property type="match status" value="1"/>
</dbReference>